<evidence type="ECO:0000313" key="3">
    <source>
        <dbReference type="Proteomes" id="UP000002316"/>
    </source>
</evidence>
<protein>
    <recommendedName>
        <fullName evidence="4">T. brucei spp.-specific protein</fullName>
    </recommendedName>
</protein>
<name>C9ZY12_TRYB9</name>
<organism evidence="2 3">
    <name type="scientific">Trypanosoma brucei gambiense (strain MHOM/CI/86/DAL972)</name>
    <dbReference type="NCBI Taxonomy" id="679716"/>
    <lineage>
        <taxon>Eukaryota</taxon>
        <taxon>Discoba</taxon>
        <taxon>Euglenozoa</taxon>
        <taxon>Kinetoplastea</taxon>
        <taxon>Metakinetoplastina</taxon>
        <taxon>Trypanosomatida</taxon>
        <taxon>Trypanosomatidae</taxon>
        <taxon>Trypanosoma</taxon>
    </lineage>
</organism>
<feature type="chain" id="PRO_5003005516" description="T. brucei spp.-specific protein" evidence="1">
    <location>
        <begin position="19"/>
        <end position="109"/>
    </location>
</feature>
<accession>C9ZY12</accession>
<reference evidence="3" key="1">
    <citation type="journal article" date="2010" name="PLoS Negl. Trop. Dis.">
        <title>The genome sequence of Trypanosoma brucei gambiense, causative agent of chronic human african trypanosomiasis.</title>
        <authorList>
            <person name="Jackson A.P."/>
            <person name="Sanders M."/>
            <person name="Berry A."/>
            <person name="McQuillan J."/>
            <person name="Aslett M.A."/>
            <person name="Quail M.A."/>
            <person name="Chukualim B."/>
            <person name="Capewell P."/>
            <person name="MacLeod A."/>
            <person name="Melville S.E."/>
            <person name="Gibson W."/>
            <person name="Barry J.D."/>
            <person name="Berriman M."/>
            <person name="Hertz-Fowler C."/>
        </authorList>
    </citation>
    <scope>NUCLEOTIDE SEQUENCE [LARGE SCALE GENOMIC DNA]</scope>
    <source>
        <strain evidence="3">MHOM/CI/86/DAL972</strain>
    </source>
</reference>
<feature type="signal peptide" evidence="1">
    <location>
        <begin position="1"/>
        <end position="18"/>
    </location>
</feature>
<gene>
    <name evidence="2" type="ORF">TbgDal_IX3820</name>
</gene>
<dbReference type="EMBL" id="FN554972">
    <property type="protein sequence ID" value="CBH14307.1"/>
    <property type="molecule type" value="Genomic_DNA"/>
</dbReference>
<evidence type="ECO:0000256" key="1">
    <source>
        <dbReference type="SAM" id="SignalP"/>
    </source>
</evidence>
<dbReference type="AlphaFoldDB" id="C9ZY12"/>
<dbReference type="GeneID" id="23860390"/>
<evidence type="ECO:0000313" key="2">
    <source>
        <dbReference type="EMBL" id="CBH14307.1"/>
    </source>
</evidence>
<dbReference type="Proteomes" id="UP000002316">
    <property type="component" value="Chromosome 9"/>
</dbReference>
<sequence>MVFFPLRLICFGVTLWRALVDKTKRKSIGKGLSEGTRSRYVGSRVQLKVCTTQNRFSKKKKCSHGVKENGAKILKKGEKGLRYRGEHCFTYFCIFRLLSHLCLRSWSHT</sequence>
<keyword evidence="1" id="KW-0732">Signal</keyword>
<dbReference type="KEGG" id="tbg:TbgDal_IX3820"/>
<proteinExistence type="predicted"/>
<evidence type="ECO:0008006" key="4">
    <source>
        <dbReference type="Google" id="ProtNLM"/>
    </source>
</evidence>
<dbReference type="RefSeq" id="XP_011776577.1">
    <property type="nucleotide sequence ID" value="XM_011778275.1"/>
</dbReference>